<evidence type="ECO:0000313" key="2">
    <source>
        <dbReference type="Proteomes" id="UP000287872"/>
    </source>
</evidence>
<dbReference type="AlphaFoldDB" id="A0A401UU75"/>
<proteinExistence type="predicted"/>
<dbReference type="RefSeq" id="WP_125006383.1">
    <property type="nucleotide sequence ID" value="NZ_BHYK01000060.1"/>
</dbReference>
<comment type="caution">
    <text evidence="1">The sequence shown here is derived from an EMBL/GenBank/DDBJ whole genome shotgun (WGS) entry which is preliminary data.</text>
</comment>
<name>A0A401UU75_9CLOT</name>
<dbReference type="EMBL" id="BHYK01000060">
    <property type="protein sequence ID" value="GCD13119.1"/>
    <property type="molecule type" value="Genomic_DNA"/>
</dbReference>
<evidence type="ECO:0000313" key="1">
    <source>
        <dbReference type="EMBL" id="GCD13119.1"/>
    </source>
</evidence>
<sequence length="75" mass="8827">MNEGLIFTYAYSGNKEKEKIQSYIKENKLDYEVDYNNIVLSIQDELSIEYIDDLLNSNKIDNRIKIIYATLNKLS</sequence>
<dbReference type="Proteomes" id="UP000287872">
    <property type="component" value="Unassembled WGS sequence"/>
</dbReference>
<reference evidence="1 2" key="1">
    <citation type="submission" date="2018-11" db="EMBL/GenBank/DDBJ databases">
        <title>Genome sequencing and assembly of Clostridium tagluense strain A121.</title>
        <authorList>
            <person name="Murakami T."/>
            <person name="Segawa T."/>
            <person name="Shcherbakova V.A."/>
            <person name="Mori H."/>
            <person name="Yoshimura Y."/>
        </authorList>
    </citation>
    <scope>NUCLEOTIDE SEQUENCE [LARGE SCALE GENOMIC DNA]</scope>
    <source>
        <strain evidence="1 2">A121</strain>
    </source>
</reference>
<accession>A0A401UU75</accession>
<gene>
    <name evidence="1" type="ORF">Ctaglu_47420</name>
</gene>
<keyword evidence="2" id="KW-1185">Reference proteome</keyword>
<protein>
    <submittedName>
        <fullName evidence="1">Uncharacterized protein</fullName>
    </submittedName>
</protein>
<organism evidence="1 2">
    <name type="scientific">Clostridium tagluense</name>
    <dbReference type="NCBI Taxonomy" id="360422"/>
    <lineage>
        <taxon>Bacteria</taxon>
        <taxon>Bacillati</taxon>
        <taxon>Bacillota</taxon>
        <taxon>Clostridia</taxon>
        <taxon>Eubacteriales</taxon>
        <taxon>Clostridiaceae</taxon>
        <taxon>Clostridium</taxon>
    </lineage>
</organism>